<proteinExistence type="predicted"/>
<accession>A0A7S3YLI3</accession>
<keyword evidence="2" id="KW-1133">Transmembrane helix</keyword>
<dbReference type="AlphaFoldDB" id="A0A7S3YLI3"/>
<feature type="compositionally biased region" description="Polar residues" evidence="1">
    <location>
        <begin position="84"/>
        <end position="114"/>
    </location>
</feature>
<keyword evidence="2" id="KW-0472">Membrane</keyword>
<sequence length="350" mass="37068">MSHAYLKQPMEHKYDHKTNRLHAHMHLSQISTVEPTLSPSTSEPTSMPLTSNPTQPGETSSPTATPPTIPTPNPTSAAPSYSPMTPTNAPTGSLITSAQPTSVPTKSPSGTPTVATISPTMTPLELAFVATFAQLSIDAIPEGSSSRDVFIAQFQTAVASTDNSLDKIDIAVNSIRAGSVIVDSRVRVKDAETSQAIEQALNSPGNIFTPSNGFDSSVYGVPATTLLTPTEAPTAVNVDQPRAQNDVIYIVSALAAGCVIIGVAIFVYCRLSRREHKPDSTERNAINQVDSAYAVNLNTMGDGNTKGGQRMSVASLPSNVSPPHWDNGDDVKDEERQPLSPPMKSEHVVD</sequence>
<protein>
    <submittedName>
        <fullName evidence="3">Uncharacterized protein</fullName>
    </submittedName>
</protein>
<evidence type="ECO:0000256" key="1">
    <source>
        <dbReference type="SAM" id="MobiDB-lite"/>
    </source>
</evidence>
<name>A0A7S3YLI3_9EUKA</name>
<feature type="region of interest" description="Disordered" evidence="1">
    <location>
        <begin position="32"/>
        <end position="114"/>
    </location>
</feature>
<feature type="compositionally biased region" description="Basic and acidic residues" evidence="1">
    <location>
        <begin position="326"/>
        <end position="337"/>
    </location>
</feature>
<organism evidence="3">
    <name type="scientific">Lotharella globosa</name>
    <dbReference type="NCBI Taxonomy" id="91324"/>
    <lineage>
        <taxon>Eukaryota</taxon>
        <taxon>Sar</taxon>
        <taxon>Rhizaria</taxon>
        <taxon>Cercozoa</taxon>
        <taxon>Chlorarachniophyceae</taxon>
        <taxon>Lotharella</taxon>
    </lineage>
</organism>
<feature type="compositionally biased region" description="Low complexity" evidence="1">
    <location>
        <begin position="74"/>
        <end position="83"/>
    </location>
</feature>
<feature type="transmembrane region" description="Helical" evidence="2">
    <location>
        <begin position="247"/>
        <end position="269"/>
    </location>
</feature>
<evidence type="ECO:0000256" key="2">
    <source>
        <dbReference type="SAM" id="Phobius"/>
    </source>
</evidence>
<keyword evidence="2" id="KW-0812">Transmembrane</keyword>
<feature type="compositionally biased region" description="Low complexity" evidence="1">
    <location>
        <begin position="32"/>
        <end position="51"/>
    </location>
</feature>
<feature type="region of interest" description="Disordered" evidence="1">
    <location>
        <begin position="297"/>
        <end position="350"/>
    </location>
</feature>
<gene>
    <name evidence="3" type="ORF">LGLO00237_LOCUS7447</name>
</gene>
<feature type="compositionally biased region" description="Pro residues" evidence="1">
    <location>
        <begin position="64"/>
        <end position="73"/>
    </location>
</feature>
<reference evidence="3" key="1">
    <citation type="submission" date="2021-01" db="EMBL/GenBank/DDBJ databases">
        <authorList>
            <person name="Corre E."/>
            <person name="Pelletier E."/>
            <person name="Niang G."/>
            <person name="Scheremetjew M."/>
            <person name="Finn R."/>
            <person name="Kale V."/>
            <person name="Holt S."/>
            <person name="Cochrane G."/>
            <person name="Meng A."/>
            <person name="Brown T."/>
            <person name="Cohen L."/>
        </authorList>
    </citation>
    <scope>NUCLEOTIDE SEQUENCE</scope>
    <source>
        <strain evidence="3">CCCM811</strain>
    </source>
</reference>
<evidence type="ECO:0000313" key="3">
    <source>
        <dbReference type="EMBL" id="CAE0655358.1"/>
    </source>
</evidence>
<dbReference type="EMBL" id="HBIV01009858">
    <property type="protein sequence ID" value="CAE0655358.1"/>
    <property type="molecule type" value="Transcribed_RNA"/>
</dbReference>